<dbReference type="GO" id="GO:0004190">
    <property type="term" value="F:aspartic-type endopeptidase activity"/>
    <property type="evidence" value="ECO:0007669"/>
    <property type="project" value="InterPro"/>
</dbReference>
<keyword evidence="2" id="KW-0812">Transmembrane</keyword>
<protein>
    <submittedName>
        <fullName evidence="4">Prepilin peptidase</fullName>
    </submittedName>
</protein>
<feature type="transmembrane region" description="Helical" evidence="2">
    <location>
        <begin position="93"/>
        <end position="113"/>
    </location>
</feature>
<dbReference type="GO" id="GO:0006465">
    <property type="term" value="P:signal peptide processing"/>
    <property type="evidence" value="ECO:0007669"/>
    <property type="project" value="TreeGrafter"/>
</dbReference>
<evidence type="ECO:0000256" key="1">
    <source>
        <dbReference type="ARBA" id="ARBA00005801"/>
    </source>
</evidence>
<feature type="transmembrane region" description="Helical" evidence="2">
    <location>
        <begin position="53"/>
        <end position="73"/>
    </location>
</feature>
<feature type="domain" description="Prepilin type IV endopeptidase peptidase" evidence="3">
    <location>
        <begin position="6"/>
        <end position="108"/>
    </location>
</feature>
<comment type="similarity">
    <text evidence="1">Belongs to the peptidase A24 family.</text>
</comment>
<dbReference type="GO" id="GO:0005886">
    <property type="term" value="C:plasma membrane"/>
    <property type="evidence" value="ECO:0007669"/>
    <property type="project" value="TreeGrafter"/>
</dbReference>
<evidence type="ECO:0000259" key="3">
    <source>
        <dbReference type="Pfam" id="PF01478"/>
    </source>
</evidence>
<name>A0A6N9PZ18_9BACL</name>
<keyword evidence="2" id="KW-0472">Membrane</keyword>
<feature type="transmembrane region" description="Helical" evidence="2">
    <location>
        <begin position="27"/>
        <end position="46"/>
    </location>
</feature>
<feature type="transmembrane region" description="Helical" evidence="2">
    <location>
        <begin position="150"/>
        <end position="171"/>
    </location>
</feature>
<comment type="caution">
    <text evidence="4">The sequence shown here is derived from an EMBL/GenBank/DDBJ whole genome shotgun (WGS) entry which is preliminary data.</text>
</comment>
<dbReference type="PANTHER" id="PTHR30487:SF0">
    <property type="entry name" value="PREPILIN LEADER PEPTIDASE_N-METHYLTRANSFERASE-RELATED"/>
    <property type="match status" value="1"/>
</dbReference>
<dbReference type="InterPro" id="IPR050882">
    <property type="entry name" value="Prepilin_peptidase/N-MTase"/>
</dbReference>
<gene>
    <name evidence="4" type="ORF">ERL59_02675</name>
</gene>
<dbReference type="Proteomes" id="UP000448943">
    <property type="component" value="Unassembled WGS sequence"/>
</dbReference>
<reference evidence="4 5" key="1">
    <citation type="submission" date="2019-01" db="EMBL/GenBank/DDBJ databases">
        <title>Chengkuizengella sp. nov., isolated from deep-sea sediment of East Pacific Ocean.</title>
        <authorList>
            <person name="Yang J."/>
            <person name="Lai Q."/>
            <person name="Shao Z."/>
        </authorList>
    </citation>
    <scope>NUCLEOTIDE SEQUENCE [LARGE SCALE GENOMIC DNA]</scope>
    <source>
        <strain evidence="4 5">YPA3-1-1</strain>
    </source>
</reference>
<dbReference type="PANTHER" id="PTHR30487">
    <property type="entry name" value="TYPE 4 PREPILIN-LIKE PROTEINS LEADER PEPTIDE-PROCESSING ENZYME"/>
    <property type="match status" value="1"/>
</dbReference>
<evidence type="ECO:0000313" key="5">
    <source>
        <dbReference type="Proteomes" id="UP000448943"/>
    </source>
</evidence>
<proteinExistence type="inferred from homology"/>
<accession>A0A6N9PZ18</accession>
<dbReference type="EMBL" id="SIJB01000007">
    <property type="protein sequence ID" value="NBI27865.1"/>
    <property type="molecule type" value="Genomic_DNA"/>
</dbReference>
<dbReference type="AlphaFoldDB" id="A0A6N9PZ18"/>
<sequence>MIQYYFLLIFILLAFYTDLTTHKIPNVISMTALVMGWVFHTAMNGLNGLWFSFIGFFIAMFFTILLYSIRAVAAGDVKLFGAIGAWVGIDVSIYILAYSILFSLIFGICILIFKKENWSRMKSVYVYILNIYIYRDIKFIKTFITNDNLQFPFMIGVLPGVVATYIHLFLLKGVI</sequence>
<evidence type="ECO:0000313" key="4">
    <source>
        <dbReference type="EMBL" id="NBI27865.1"/>
    </source>
</evidence>
<dbReference type="Gene3D" id="1.20.120.1220">
    <property type="match status" value="1"/>
</dbReference>
<keyword evidence="2" id="KW-1133">Transmembrane helix</keyword>
<dbReference type="InterPro" id="IPR000045">
    <property type="entry name" value="Prepilin_IV_endopep_pep"/>
</dbReference>
<dbReference type="Pfam" id="PF01478">
    <property type="entry name" value="Peptidase_A24"/>
    <property type="match status" value="1"/>
</dbReference>
<keyword evidence="5" id="KW-1185">Reference proteome</keyword>
<organism evidence="4 5">
    <name type="scientific">Chengkuizengella marina</name>
    <dbReference type="NCBI Taxonomy" id="2507566"/>
    <lineage>
        <taxon>Bacteria</taxon>
        <taxon>Bacillati</taxon>
        <taxon>Bacillota</taxon>
        <taxon>Bacilli</taxon>
        <taxon>Bacillales</taxon>
        <taxon>Paenibacillaceae</taxon>
        <taxon>Chengkuizengella</taxon>
    </lineage>
</organism>
<evidence type="ECO:0000256" key="2">
    <source>
        <dbReference type="SAM" id="Phobius"/>
    </source>
</evidence>